<dbReference type="PANTHER" id="PTHR43000">
    <property type="entry name" value="DTDP-D-GLUCOSE 4,6-DEHYDRATASE-RELATED"/>
    <property type="match status" value="1"/>
</dbReference>
<dbReference type="SUPFAM" id="SSF51735">
    <property type="entry name" value="NAD(P)-binding Rossmann-fold domains"/>
    <property type="match status" value="1"/>
</dbReference>
<dbReference type="GO" id="GO:0047733">
    <property type="term" value="F:CDP-glucose 4,6-dehydratase activity"/>
    <property type="evidence" value="ECO:0007669"/>
    <property type="project" value="UniProtKB-EC"/>
</dbReference>
<dbReference type="Gene3D" id="3.90.25.10">
    <property type="entry name" value="UDP-galactose 4-epimerase, domain 1"/>
    <property type="match status" value="1"/>
</dbReference>
<evidence type="ECO:0000313" key="3">
    <source>
        <dbReference type="Proteomes" id="UP000298277"/>
    </source>
</evidence>
<comment type="caution">
    <text evidence="2">The sequence shown here is derived from an EMBL/GenBank/DDBJ whole genome shotgun (WGS) entry which is preliminary data.</text>
</comment>
<feature type="domain" description="NAD(P)-binding" evidence="1">
    <location>
        <begin position="13"/>
        <end position="325"/>
    </location>
</feature>
<dbReference type="InterPro" id="IPR016040">
    <property type="entry name" value="NAD(P)-bd_dom"/>
</dbReference>
<dbReference type="Proteomes" id="UP000298277">
    <property type="component" value="Unassembled WGS sequence"/>
</dbReference>
<protein>
    <submittedName>
        <fullName evidence="2">CDP-glucose 4,6-dehydratase</fullName>
        <ecNumber evidence="2">4.2.1.45</ecNumber>
    </submittedName>
</protein>
<keyword evidence="2" id="KW-0456">Lyase</keyword>
<dbReference type="Pfam" id="PF16363">
    <property type="entry name" value="GDP_Man_Dehyd"/>
    <property type="match status" value="1"/>
</dbReference>
<organism evidence="2 3">
    <name type="scientific">Leptospira gomenensis</name>
    <dbReference type="NCBI Taxonomy" id="2484974"/>
    <lineage>
        <taxon>Bacteria</taxon>
        <taxon>Pseudomonadati</taxon>
        <taxon>Spirochaetota</taxon>
        <taxon>Spirochaetia</taxon>
        <taxon>Leptospirales</taxon>
        <taxon>Leptospiraceae</taxon>
        <taxon>Leptospira</taxon>
    </lineage>
</organism>
<dbReference type="AlphaFoldDB" id="A0A5F1Y7I0"/>
<dbReference type="NCBIfam" id="TIGR02622">
    <property type="entry name" value="CDP_4_6_dhtase"/>
    <property type="match status" value="1"/>
</dbReference>
<accession>A0A5F1Y7I0</accession>
<gene>
    <name evidence="2" type="primary">rfbG</name>
    <name evidence="2" type="ORF">EHQ17_14420</name>
</gene>
<keyword evidence="3" id="KW-1185">Reference proteome</keyword>
<proteinExistence type="predicted"/>
<evidence type="ECO:0000259" key="1">
    <source>
        <dbReference type="Pfam" id="PF16363"/>
    </source>
</evidence>
<dbReference type="Gene3D" id="3.40.50.720">
    <property type="entry name" value="NAD(P)-binding Rossmann-like Domain"/>
    <property type="match status" value="1"/>
</dbReference>
<dbReference type="InterPro" id="IPR013445">
    <property type="entry name" value="CDP_4_6_deHydtase"/>
</dbReference>
<dbReference type="EC" id="4.2.1.45" evidence="2"/>
<dbReference type="EMBL" id="RQFA01000066">
    <property type="protein sequence ID" value="TGK30916.1"/>
    <property type="molecule type" value="Genomic_DNA"/>
</dbReference>
<evidence type="ECO:0000313" key="2">
    <source>
        <dbReference type="EMBL" id="TGK30916.1"/>
    </source>
</evidence>
<name>A0A5F1Y7I0_9LEPT</name>
<sequence length="366" mass="41339">MLFNQVYKGKKILITGNTGFKGSWLSSWLVRLGAASIRGYSSNIPTEPSIFQGSDLLKKGTDQIWGDVRDRSSLSDAIQLYRPDFIFHLAAQALVKTSYSNPLETIETNAMGTANVLDVVRNLNYPCTVVLITSDKVYENVEWYYGYRENDRLGGYDPYSASKSAAEILINAYLKSFLLNNPYVKIGIGRAGNVIGGGDWAPDRIVPDAIRAWSEEKSLQVRNPFATRPWQHVMEPLSGYLRVGQALFEGKILTGESFNFGPPGEQNATVAELLDRMKPYWKNSSWTDTSAGNKSYEAGLLKLSCDKALQILQWKPNLELSNTIRFTMEWYLEYYNRNTVPDELMQNQIEEYETIAKNSKIAWAID</sequence>
<reference evidence="2" key="1">
    <citation type="journal article" date="2019" name="PLoS Negl. Trop. Dis.">
        <title>Revisiting the worldwide diversity of Leptospira species in the environment.</title>
        <authorList>
            <person name="Vincent A.T."/>
            <person name="Schiettekatte O."/>
            <person name="Bourhy P."/>
            <person name="Veyrier F.J."/>
            <person name="Picardeau M."/>
        </authorList>
    </citation>
    <scope>NUCLEOTIDE SEQUENCE [LARGE SCALE GENOMIC DNA]</scope>
    <source>
        <strain evidence="2">201800299</strain>
    </source>
</reference>
<dbReference type="InterPro" id="IPR036291">
    <property type="entry name" value="NAD(P)-bd_dom_sf"/>
</dbReference>